<dbReference type="OrthoDB" id="550867at2759"/>
<dbReference type="RefSeq" id="XP_016611814.1">
    <property type="nucleotide sequence ID" value="XM_016749559.1"/>
</dbReference>
<sequence>MARPRKVFAEQPRPPTNIESKLENLARLAKTGRRSRAQAPDEAPISRNGRPKRFSVDREDSDEAAGDSFHNGNELPAATLGKRYRQDDADLQSMEPATRRRVGVRAEENYYASAKWSQFPQHDAMMAQRSSLSHTITQDYNPKDYNIPPYFFLSKDGMIATFTWHPPKRVRFRSQYSWKEQGRILTICSDIQSEENTYQEYDSVKAPRLLSFLRSHLQKCIRRTNGQLAYRTAYQLIKPDAAELIRQLPMIVLEDAIPNPQYPGLIWLACATEKGFRPPISIIEWLLGYVRAVADSPFRETFEASASSDPLQLVSRSVAELPTSKRDLLYALQLTKSLQTSAGNRFLIDKTTRAWFERMRSDSNDNHYSKTLYQVHHVPIDGVPNLQPDELELSAVDPCCSDILDILRQELDEEDQQRWPDDVVLKHMLNEKSCELRTKMLVPAVFGGSESKSAEKPPGVNRMEVDLLWRKYKEKISQAQRRILRGAISK</sequence>
<accession>A0A0L0HS97</accession>
<dbReference type="Proteomes" id="UP000053201">
    <property type="component" value="Unassembled WGS sequence"/>
</dbReference>
<dbReference type="AlphaFoldDB" id="A0A0L0HS97"/>
<name>A0A0L0HS97_SPIPD</name>
<dbReference type="GeneID" id="27684912"/>
<dbReference type="VEuPathDB" id="FungiDB:SPPG_01232"/>
<keyword evidence="3" id="KW-1185">Reference proteome</keyword>
<feature type="region of interest" description="Disordered" evidence="1">
    <location>
        <begin position="1"/>
        <end position="100"/>
    </location>
</feature>
<evidence type="ECO:0000256" key="1">
    <source>
        <dbReference type="SAM" id="MobiDB-lite"/>
    </source>
</evidence>
<reference evidence="2 3" key="1">
    <citation type="submission" date="2009-08" db="EMBL/GenBank/DDBJ databases">
        <title>The Genome Sequence of Spizellomyces punctatus strain DAOM BR117.</title>
        <authorList>
            <consortium name="The Broad Institute Genome Sequencing Platform"/>
            <person name="Russ C."/>
            <person name="Cuomo C."/>
            <person name="Shea T."/>
            <person name="Young S.K."/>
            <person name="Zeng Q."/>
            <person name="Koehrsen M."/>
            <person name="Haas B."/>
            <person name="Borodovsky M."/>
            <person name="Guigo R."/>
            <person name="Alvarado L."/>
            <person name="Berlin A."/>
            <person name="Bochicchio J."/>
            <person name="Borenstein D."/>
            <person name="Chapman S."/>
            <person name="Chen Z."/>
            <person name="Engels R."/>
            <person name="Freedman E."/>
            <person name="Gellesch M."/>
            <person name="Goldberg J."/>
            <person name="Griggs A."/>
            <person name="Gujja S."/>
            <person name="Heiman D."/>
            <person name="Hepburn T."/>
            <person name="Howarth C."/>
            <person name="Jen D."/>
            <person name="Larson L."/>
            <person name="Lewis B."/>
            <person name="Mehta T."/>
            <person name="Park D."/>
            <person name="Pearson M."/>
            <person name="Roberts A."/>
            <person name="Saif S."/>
            <person name="Shenoy N."/>
            <person name="Sisk P."/>
            <person name="Stolte C."/>
            <person name="Sykes S."/>
            <person name="Thomson T."/>
            <person name="Walk T."/>
            <person name="White J."/>
            <person name="Yandava C."/>
            <person name="Burger G."/>
            <person name="Gray M.W."/>
            <person name="Holland P.W.H."/>
            <person name="King N."/>
            <person name="Lang F.B.F."/>
            <person name="Roger A.J."/>
            <person name="Ruiz-Trillo I."/>
            <person name="Lander E."/>
            <person name="Nusbaum C."/>
        </authorList>
    </citation>
    <scope>NUCLEOTIDE SEQUENCE [LARGE SCALE GENOMIC DNA]</scope>
    <source>
        <strain evidence="2 3">DAOM BR117</strain>
    </source>
</reference>
<proteinExistence type="predicted"/>
<evidence type="ECO:0000313" key="3">
    <source>
        <dbReference type="Proteomes" id="UP000053201"/>
    </source>
</evidence>
<evidence type="ECO:0000313" key="2">
    <source>
        <dbReference type="EMBL" id="KND03775.1"/>
    </source>
</evidence>
<gene>
    <name evidence="2" type="ORF">SPPG_01232</name>
</gene>
<protein>
    <submittedName>
        <fullName evidence="2">Uncharacterized protein</fullName>
    </submittedName>
</protein>
<dbReference type="eggNOG" id="ENOG502S5HM">
    <property type="taxonomic scope" value="Eukaryota"/>
</dbReference>
<organism evidence="2 3">
    <name type="scientific">Spizellomyces punctatus (strain DAOM BR117)</name>
    <dbReference type="NCBI Taxonomy" id="645134"/>
    <lineage>
        <taxon>Eukaryota</taxon>
        <taxon>Fungi</taxon>
        <taxon>Fungi incertae sedis</taxon>
        <taxon>Chytridiomycota</taxon>
        <taxon>Chytridiomycota incertae sedis</taxon>
        <taxon>Chytridiomycetes</taxon>
        <taxon>Spizellomycetales</taxon>
        <taxon>Spizellomycetaceae</taxon>
        <taxon>Spizellomyces</taxon>
    </lineage>
</organism>
<dbReference type="InParanoid" id="A0A0L0HS97"/>
<dbReference type="EMBL" id="KQ257451">
    <property type="protein sequence ID" value="KND03775.1"/>
    <property type="molecule type" value="Genomic_DNA"/>
</dbReference>